<dbReference type="InterPro" id="IPR024791">
    <property type="entry name" value="Cyt_c/ubiquinol_Oxase_su3"/>
</dbReference>
<evidence type="ECO:0000256" key="9">
    <source>
        <dbReference type="ARBA" id="ARBA00031625"/>
    </source>
</evidence>
<dbReference type="EC" id="7.1.1.9" evidence="3"/>
<evidence type="ECO:0000256" key="3">
    <source>
        <dbReference type="ARBA" id="ARBA00012949"/>
    </source>
</evidence>
<evidence type="ECO:0000256" key="5">
    <source>
        <dbReference type="ARBA" id="ARBA00022692"/>
    </source>
</evidence>
<dbReference type="PANTHER" id="PTHR11403">
    <property type="entry name" value="CYTOCHROME C OXIDASE SUBUNIT III"/>
    <property type="match status" value="1"/>
</dbReference>
<comment type="subcellular location">
    <subcellularLocation>
        <location evidence="1 10">Cell membrane</location>
        <topology evidence="1 10">Multi-pass membrane protein</topology>
    </subcellularLocation>
</comment>
<dbReference type="GO" id="GO:0019646">
    <property type="term" value="P:aerobic electron transport chain"/>
    <property type="evidence" value="ECO:0007669"/>
    <property type="project" value="InterPro"/>
</dbReference>
<feature type="transmembrane region" description="Helical" evidence="12">
    <location>
        <begin position="30"/>
        <end position="52"/>
    </location>
</feature>
<feature type="region of interest" description="Disordered" evidence="11">
    <location>
        <begin position="1"/>
        <end position="20"/>
    </location>
</feature>
<feature type="transmembrane region" description="Helical" evidence="12">
    <location>
        <begin position="103"/>
        <end position="124"/>
    </location>
</feature>
<dbReference type="PANTHER" id="PTHR11403:SF2">
    <property type="entry name" value="CYTOCHROME BO(3) UBIQUINOL OXIDASE SUBUNIT 3"/>
    <property type="match status" value="1"/>
</dbReference>
<sequence length="209" mass="22469">MTTVDTPTGRGVRRGAVQAPEAPVGRTTGWWGMVLFIATESATFGAFVASYFYLRFVHGGPWPPKGDTLPDLVLPSIQTGILVLSTVPMAAAVRAARRGARGLLWLTMLVVALSGTAFVVLQGLDYVSEWPDSTISKDTYGSLFYTLTGLHGLHVMGGIGMIVVLLLSASVGRIGRRRPEPVGIVSLYWYFLAVVAVAVYCTVYISPYL</sequence>
<evidence type="ECO:0000256" key="2">
    <source>
        <dbReference type="ARBA" id="ARBA00010581"/>
    </source>
</evidence>
<proteinExistence type="inferred from homology"/>
<evidence type="ECO:0000259" key="13">
    <source>
        <dbReference type="PROSITE" id="PS50253"/>
    </source>
</evidence>
<evidence type="ECO:0000256" key="1">
    <source>
        <dbReference type="ARBA" id="ARBA00004651"/>
    </source>
</evidence>
<comment type="similarity">
    <text evidence="2 10">Belongs to the cytochrome c oxidase subunit 3 family.</text>
</comment>
<dbReference type="PROSITE" id="PS50253">
    <property type="entry name" value="COX3"/>
    <property type="match status" value="1"/>
</dbReference>
<dbReference type="RefSeq" id="WP_092654487.1">
    <property type="nucleotide sequence ID" value="NZ_LT629732.1"/>
</dbReference>
<dbReference type="Gene3D" id="1.20.120.80">
    <property type="entry name" value="Cytochrome c oxidase, subunit III, four-helix bundle"/>
    <property type="match status" value="1"/>
</dbReference>
<gene>
    <name evidence="14" type="ORF">SAMN04489717_3231</name>
</gene>
<keyword evidence="4" id="KW-1003">Cell membrane</keyword>
<dbReference type="CDD" id="cd00386">
    <property type="entry name" value="Heme_Cu_Oxidase_III_like"/>
    <property type="match status" value="1"/>
</dbReference>
<keyword evidence="5 10" id="KW-0812">Transmembrane</keyword>
<accession>A0A1H1TKC7</accession>
<dbReference type="Proteomes" id="UP000198983">
    <property type="component" value="Chromosome I"/>
</dbReference>
<dbReference type="InterPro" id="IPR000298">
    <property type="entry name" value="Cyt_c_oxidase-like_su3"/>
</dbReference>
<dbReference type="AlphaFoldDB" id="A0A1H1TKC7"/>
<feature type="transmembrane region" description="Helical" evidence="12">
    <location>
        <begin position="72"/>
        <end position="91"/>
    </location>
</feature>
<protein>
    <recommendedName>
        <fullName evidence="3">cytochrome-c oxidase</fullName>
        <ecNumber evidence="3">7.1.1.9</ecNumber>
    </recommendedName>
    <alternativeName>
        <fullName evidence="8">Cytochrome aa3 subunit 3</fullName>
    </alternativeName>
    <alternativeName>
        <fullName evidence="9">Cytochrome c oxidase polypeptide III</fullName>
    </alternativeName>
</protein>
<evidence type="ECO:0000256" key="8">
    <source>
        <dbReference type="ARBA" id="ARBA00031400"/>
    </source>
</evidence>
<dbReference type="OrthoDB" id="9810850at2"/>
<feature type="transmembrane region" description="Helical" evidence="12">
    <location>
        <begin position="187"/>
        <end position="206"/>
    </location>
</feature>
<reference evidence="14 15" key="1">
    <citation type="submission" date="2016-10" db="EMBL/GenBank/DDBJ databases">
        <authorList>
            <person name="de Groot N.N."/>
        </authorList>
    </citation>
    <scope>NUCLEOTIDE SEQUENCE [LARGE SCALE GENOMIC DNA]</scope>
    <source>
        <strain evidence="14 15">DSM 22024</strain>
    </source>
</reference>
<evidence type="ECO:0000256" key="12">
    <source>
        <dbReference type="SAM" id="Phobius"/>
    </source>
</evidence>
<dbReference type="InterPro" id="IPR035973">
    <property type="entry name" value="Cyt_c_oxidase_su3-like_sf"/>
</dbReference>
<dbReference type="EMBL" id="LT629732">
    <property type="protein sequence ID" value="SDS60531.1"/>
    <property type="molecule type" value="Genomic_DNA"/>
</dbReference>
<keyword evidence="15" id="KW-1185">Reference proteome</keyword>
<dbReference type="GO" id="GO:0005886">
    <property type="term" value="C:plasma membrane"/>
    <property type="evidence" value="ECO:0007669"/>
    <property type="project" value="UniProtKB-SubCell"/>
</dbReference>
<evidence type="ECO:0000256" key="4">
    <source>
        <dbReference type="ARBA" id="ARBA00022475"/>
    </source>
</evidence>
<keyword evidence="6 12" id="KW-1133">Transmembrane helix</keyword>
<organism evidence="14 15">
    <name type="scientific">Actinopolymorpha singaporensis</name>
    <dbReference type="NCBI Taxonomy" id="117157"/>
    <lineage>
        <taxon>Bacteria</taxon>
        <taxon>Bacillati</taxon>
        <taxon>Actinomycetota</taxon>
        <taxon>Actinomycetes</taxon>
        <taxon>Propionibacteriales</taxon>
        <taxon>Actinopolymorphaceae</taxon>
        <taxon>Actinopolymorpha</taxon>
    </lineage>
</organism>
<evidence type="ECO:0000256" key="10">
    <source>
        <dbReference type="RuleBase" id="RU003376"/>
    </source>
</evidence>
<dbReference type="Pfam" id="PF00510">
    <property type="entry name" value="COX3"/>
    <property type="match status" value="1"/>
</dbReference>
<evidence type="ECO:0000256" key="7">
    <source>
        <dbReference type="ARBA" id="ARBA00023136"/>
    </source>
</evidence>
<feature type="transmembrane region" description="Helical" evidence="12">
    <location>
        <begin position="144"/>
        <end position="167"/>
    </location>
</feature>
<evidence type="ECO:0000256" key="6">
    <source>
        <dbReference type="ARBA" id="ARBA00022989"/>
    </source>
</evidence>
<evidence type="ECO:0000313" key="14">
    <source>
        <dbReference type="EMBL" id="SDS60531.1"/>
    </source>
</evidence>
<dbReference type="GO" id="GO:0004129">
    <property type="term" value="F:cytochrome-c oxidase activity"/>
    <property type="evidence" value="ECO:0007669"/>
    <property type="project" value="UniProtKB-EC"/>
</dbReference>
<dbReference type="SUPFAM" id="SSF81452">
    <property type="entry name" value="Cytochrome c oxidase subunit III-like"/>
    <property type="match status" value="1"/>
</dbReference>
<feature type="domain" description="Heme-copper oxidase subunit III family profile" evidence="13">
    <location>
        <begin position="31"/>
        <end position="208"/>
    </location>
</feature>
<keyword evidence="7 12" id="KW-0472">Membrane</keyword>
<name>A0A1H1TKC7_9ACTN</name>
<dbReference type="STRING" id="117157.SAMN04489717_3231"/>
<dbReference type="InterPro" id="IPR013833">
    <property type="entry name" value="Cyt_c_oxidase_su3_a-hlx"/>
</dbReference>
<evidence type="ECO:0000256" key="11">
    <source>
        <dbReference type="SAM" id="MobiDB-lite"/>
    </source>
</evidence>
<evidence type="ECO:0000313" key="15">
    <source>
        <dbReference type="Proteomes" id="UP000198983"/>
    </source>
</evidence>